<dbReference type="GO" id="GO:0016787">
    <property type="term" value="F:hydrolase activity"/>
    <property type="evidence" value="ECO:0007669"/>
    <property type="project" value="UniProtKB-KW"/>
</dbReference>
<dbReference type="GO" id="GO:0003676">
    <property type="term" value="F:nucleic acid binding"/>
    <property type="evidence" value="ECO:0007669"/>
    <property type="project" value="InterPro"/>
</dbReference>
<keyword evidence="3" id="KW-0347">Helicase</keyword>
<evidence type="ECO:0000256" key="1">
    <source>
        <dbReference type="ARBA" id="ARBA00022741"/>
    </source>
</evidence>
<keyword evidence="8" id="KW-0808">Transferase</keyword>
<dbReference type="InterPro" id="IPR001650">
    <property type="entry name" value="Helicase_C-like"/>
</dbReference>
<dbReference type="InterPro" id="IPR014001">
    <property type="entry name" value="Helicase_ATP-bd"/>
</dbReference>
<feature type="region of interest" description="Disordered" evidence="5">
    <location>
        <begin position="1"/>
        <end position="27"/>
    </location>
</feature>
<dbReference type="EC" id="2.7.7.-" evidence="8"/>
<evidence type="ECO:0000259" key="6">
    <source>
        <dbReference type="PROSITE" id="PS51192"/>
    </source>
</evidence>
<keyword evidence="4" id="KW-0067">ATP-binding</keyword>
<proteinExistence type="predicted"/>
<evidence type="ECO:0000259" key="7">
    <source>
        <dbReference type="PROSITE" id="PS51194"/>
    </source>
</evidence>
<evidence type="ECO:0000256" key="5">
    <source>
        <dbReference type="SAM" id="MobiDB-lite"/>
    </source>
</evidence>
<dbReference type="Pfam" id="PF00271">
    <property type="entry name" value="Helicase_C"/>
    <property type="match status" value="1"/>
</dbReference>
<organism evidence="8 9">
    <name type="scientific">Cenarchaeum symbiosum (strain A)</name>
    <dbReference type="NCBI Taxonomy" id="414004"/>
    <lineage>
        <taxon>Archaea</taxon>
        <taxon>Nitrososphaerota</taxon>
        <taxon>Candidatus Cenarchaeales</taxon>
        <taxon>Candidatus Cenarchaeaceae</taxon>
        <taxon>Candidatus Cenarchaeum</taxon>
    </lineage>
</organism>
<keyword evidence="2" id="KW-0378">Hydrolase</keyword>
<dbReference type="KEGG" id="csy:CENSYa_1182"/>
<accession>A0RWT9</accession>
<dbReference type="Pfam" id="PF00270">
    <property type="entry name" value="DEAD"/>
    <property type="match status" value="1"/>
</dbReference>
<keyword evidence="8" id="KW-0548">Nucleotidyltransferase</keyword>
<reference evidence="8 9" key="1">
    <citation type="journal article" date="2006" name="Proc. Natl. Acad. Sci. U.S.A.">
        <title>Genomic analysis of the uncultivated marine crenarchaeote Cenarchaeum symbiosum.</title>
        <authorList>
            <person name="Hallam S.J."/>
            <person name="Konstantinidis K.T."/>
            <person name="Putnam N."/>
            <person name="Schleper C."/>
            <person name="Watanabe Y."/>
            <person name="Sugahara J."/>
            <person name="Preston C."/>
            <person name="de la Torre J."/>
            <person name="Richardson P.M."/>
            <person name="DeLong E.F."/>
        </authorList>
    </citation>
    <scope>NUCLEOTIDE SEQUENCE [LARGE SCALE GENOMIC DNA]</scope>
    <source>
        <strain evidence="9">A</strain>
    </source>
</reference>
<dbReference type="EnsemblBacteria" id="ABK77806">
    <property type="protein sequence ID" value="ABK77806"/>
    <property type="gene ID" value="CENSYa_1182"/>
</dbReference>
<feature type="domain" description="Helicase C-terminal" evidence="7">
    <location>
        <begin position="391"/>
        <end position="551"/>
    </location>
</feature>
<evidence type="ECO:0000256" key="3">
    <source>
        <dbReference type="ARBA" id="ARBA00022806"/>
    </source>
</evidence>
<gene>
    <name evidence="8" type="ordered locus">CENSYa_1182</name>
</gene>
<evidence type="ECO:0000313" key="8">
    <source>
        <dbReference type="EMBL" id="ABK77806.1"/>
    </source>
</evidence>
<dbReference type="GO" id="GO:0016779">
    <property type="term" value="F:nucleotidyltransferase activity"/>
    <property type="evidence" value="ECO:0007669"/>
    <property type="project" value="UniProtKB-KW"/>
</dbReference>
<dbReference type="GO" id="GO:0005524">
    <property type="term" value="F:ATP binding"/>
    <property type="evidence" value="ECO:0007669"/>
    <property type="project" value="UniProtKB-KW"/>
</dbReference>
<dbReference type="PROSITE" id="PS51192">
    <property type="entry name" value="HELICASE_ATP_BIND_1"/>
    <property type="match status" value="1"/>
</dbReference>
<dbReference type="Gene3D" id="3.40.50.300">
    <property type="entry name" value="P-loop containing nucleotide triphosphate hydrolases"/>
    <property type="match status" value="2"/>
</dbReference>
<dbReference type="GO" id="GO:0004386">
    <property type="term" value="F:helicase activity"/>
    <property type="evidence" value="ECO:0007669"/>
    <property type="project" value="UniProtKB-KW"/>
</dbReference>
<evidence type="ECO:0000256" key="2">
    <source>
        <dbReference type="ARBA" id="ARBA00022801"/>
    </source>
</evidence>
<dbReference type="AlphaFoldDB" id="A0RWT9"/>
<dbReference type="SMART" id="SM00487">
    <property type="entry name" value="DEXDc"/>
    <property type="match status" value="1"/>
</dbReference>
<evidence type="ECO:0000256" key="4">
    <source>
        <dbReference type="ARBA" id="ARBA00022840"/>
    </source>
</evidence>
<dbReference type="STRING" id="414004.CENSYa_1182"/>
<dbReference type="SMART" id="SM00490">
    <property type="entry name" value="HELICc"/>
    <property type="match status" value="1"/>
</dbReference>
<feature type="compositionally biased region" description="Polar residues" evidence="5">
    <location>
        <begin position="7"/>
        <end position="20"/>
    </location>
</feature>
<dbReference type="GO" id="GO:0140097">
    <property type="term" value="F:catalytic activity, acting on DNA"/>
    <property type="evidence" value="ECO:0007669"/>
    <property type="project" value="UniProtKB-ARBA"/>
</dbReference>
<evidence type="ECO:0000313" key="9">
    <source>
        <dbReference type="Proteomes" id="UP000000758"/>
    </source>
</evidence>
<dbReference type="InterPro" id="IPR011545">
    <property type="entry name" value="DEAD/DEAH_box_helicase_dom"/>
</dbReference>
<feature type="region of interest" description="Disordered" evidence="5">
    <location>
        <begin position="536"/>
        <end position="558"/>
    </location>
</feature>
<keyword evidence="9" id="KW-1185">Reference proteome</keyword>
<dbReference type="HOGENOM" id="CLU_002513_3_1_2"/>
<name>A0RWT9_CENSY</name>
<keyword evidence="1" id="KW-0547">Nucleotide-binding</keyword>
<protein>
    <submittedName>
        <fullName evidence="8">ERCC4-like helicase</fullName>
        <ecNumber evidence="8">2.7.7.-</ecNumber>
    </submittedName>
</protein>
<dbReference type="SUPFAM" id="SSF52540">
    <property type="entry name" value="P-loop containing nucleoside triphosphate hydrolases"/>
    <property type="match status" value="1"/>
</dbReference>
<dbReference type="PANTHER" id="PTHR14025">
    <property type="entry name" value="FANCONI ANEMIA GROUP M FANCM FAMILY MEMBER"/>
    <property type="match status" value="1"/>
</dbReference>
<dbReference type="Gene3D" id="1.20.1320.20">
    <property type="entry name" value="hef helicase domain"/>
    <property type="match status" value="1"/>
</dbReference>
<dbReference type="Proteomes" id="UP000000758">
    <property type="component" value="Chromosome"/>
</dbReference>
<feature type="domain" description="Helicase ATP-binding" evidence="6">
    <location>
        <begin position="80"/>
        <end position="240"/>
    </location>
</feature>
<dbReference type="PROSITE" id="PS51194">
    <property type="entry name" value="HELICASE_CTER"/>
    <property type="match status" value="1"/>
</dbReference>
<dbReference type="InterPro" id="IPR041755">
    <property type="entry name" value="Hef_ID"/>
</dbReference>
<dbReference type="CDD" id="cd12089">
    <property type="entry name" value="Hef_ID"/>
    <property type="match status" value="1"/>
</dbReference>
<dbReference type="EMBL" id="DP000238">
    <property type="protein sequence ID" value="ABK77806.1"/>
    <property type="molecule type" value="Genomic_DNA"/>
</dbReference>
<dbReference type="PANTHER" id="PTHR14025:SF20">
    <property type="entry name" value="FANCONI ANEMIA GROUP M PROTEIN"/>
    <property type="match status" value="1"/>
</dbReference>
<dbReference type="PATRIC" id="fig|414004.10.peg.1076"/>
<dbReference type="InterPro" id="IPR027417">
    <property type="entry name" value="P-loop_NTPase"/>
</dbReference>
<sequence>MQLDRSFASSACSMKYSSQDGRSKPLNGHGATARHIMVYAPVYETIKQQAASGPRVETAHITGKYVEPGAVERRDYQVGLAEQAIRENCIVVLPTGLGKTAVALQVISHYLDEGRGALFLAPTRVLVNQHRQFLGRALTISDITLVTGEDTVPRRKKAWGGSVICATPEITRNDIARGMVPLEQFGLVVFDEAHRAVGDYAYSAIARAVGENSRMIGMTATLPSEREKADEIMGTLLSKSIAQRTEDDPDVKPYVQETETEWIKVELPPEMKEIQKLLKMALDERYAALKRCGYDLGSNRSLSALLRLRMVVLSGNRRAAKPLFTAIRITYALNIFEAHGVTPFLKFCERTVKKKGAGVAELFEEDRNFTGAMARAKAAQAAGMEHPKIPKLEEAVRGAKGKALVFTSYRDSVDLIHSKLQAAGINSGILIGKAGEKGLKQKKQVETVAKFRDGGYDVLVSTRVGEEGLDISEVNLVVFYDNVPSSIRYVQRRGRTGRKDAGKLVVLMAKGTIDEAYYWIGRRKITAARGMGDRMNKSLAAGGPAPKAAPKKGLEGYF</sequence>